<accession>A0ABY4C4H9</accession>
<proteinExistence type="predicted"/>
<evidence type="ECO:0000259" key="1">
    <source>
        <dbReference type="Pfam" id="PF14436"/>
    </source>
</evidence>
<evidence type="ECO:0000313" key="3">
    <source>
        <dbReference type="Proteomes" id="UP000832097"/>
    </source>
</evidence>
<reference evidence="2 3" key="1">
    <citation type="submission" date="2022-03" db="EMBL/GenBank/DDBJ databases">
        <title>Mucilaginibacter sp. isolated from the gut of Protaetia brevitarsis seulensis larvae.</title>
        <authorList>
            <person name="Won M."/>
            <person name="Kim S.-J."/>
            <person name="Kwon S.-W."/>
        </authorList>
    </citation>
    <scope>NUCLEOTIDE SEQUENCE [LARGE SCALE GENOMIC DNA]</scope>
    <source>
        <strain evidence="2 3">CFWR-12</strain>
    </source>
</reference>
<sequence length="247" mass="25491">MLEIGVGVALSFLTAGVGAAATAAKIAFTVGRWALRIAEVCRRLATLVRGALAAARITGRGAAHLVKDSIASGVAAVAAQIGFSELRAAVDPRYEPQNVGDILGGGLLAAAIAGVPGAGPANKRISPATANDAALLGSIDEVFSEQRRIHILYGDKTGGGHLHPAQPGKTPFPESWTGERIIDAVLDIATDPTLEWSQTKGIAGQDFTRNGAPSRYSVIGNRDGIDILVSIEPRGEGIITAFPTEKK</sequence>
<dbReference type="InterPro" id="IPR029501">
    <property type="entry name" value="EndoU_bac"/>
</dbReference>
<dbReference type="Proteomes" id="UP000832097">
    <property type="component" value="Chromosome"/>
</dbReference>
<dbReference type="Pfam" id="PF14436">
    <property type="entry name" value="EndoU_bacteria"/>
    <property type="match status" value="1"/>
</dbReference>
<dbReference type="EMBL" id="CP094528">
    <property type="protein sequence ID" value="UOE46134.1"/>
    <property type="molecule type" value="Genomic_DNA"/>
</dbReference>
<keyword evidence="3" id="KW-1185">Reference proteome</keyword>
<gene>
    <name evidence="2" type="ORF">MTO99_11800</name>
</gene>
<evidence type="ECO:0000313" key="2">
    <source>
        <dbReference type="EMBL" id="UOE46134.1"/>
    </source>
</evidence>
<protein>
    <submittedName>
        <fullName evidence="2">EndoU domain-containing protein</fullName>
    </submittedName>
</protein>
<feature type="domain" description="Bacterial EndoU nuclease" evidence="1">
    <location>
        <begin position="166"/>
        <end position="244"/>
    </location>
</feature>
<name>A0ABY4C4H9_9MICO</name>
<organism evidence="2 3">
    <name type="scientific">Agromyces larvae</name>
    <dbReference type="NCBI Taxonomy" id="2929802"/>
    <lineage>
        <taxon>Bacteria</taxon>
        <taxon>Bacillati</taxon>
        <taxon>Actinomycetota</taxon>
        <taxon>Actinomycetes</taxon>
        <taxon>Micrococcales</taxon>
        <taxon>Microbacteriaceae</taxon>
        <taxon>Agromyces</taxon>
    </lineage>
</organism>